<dbReference type="GO" id="GO:0006120">
    <property type="term" value="P:mitochondrial electron transport, NADH to ubiquinone"/>
    <property type="evidence" value="ECO:0007669"/>
    <property type="project" value="TreeGrafter"/>
</dbReference>
<evidence type="ECO:0000313" key="16">
    <source>
        <dbReference type="RefSeq" id="XP_018017781.1"/>
    </source>
</evidence>
<evidence type="ECO:0000256" key="5">
    <source>
        <dbReference type="ARBA" id="ARBA00016383"/>
    </source>
</evidence>
<dbReference type="Proteomes" id="UP000694843">
    <property type="component" value="Unplaced"/>
</dbReference>
<gene>
    <name evidence="16 17 18" type="primary">LOC108674347</name>
</gene>
<keyword evidence="8" id="KW-0999">Mitochondrion inner membrane</keyword>
<dbReference type="RefSeq" id="XP_047738212.1">
    <property type="nucleotide sequence ID" value="XM_047882256.1"/>
</dbReference>
<evidence type="ECO:0000256" key="1">
    <source>
        <dbReference type="ARBA" id="ARBA00003195"/>
    </source>
</evidence>
<evidence type="ECO:0000256" key="12">
    <source>
        <dbReference type="ARBA" id="ARBA00023136"/>
    </source>
</evidence>
<dbReference type="GO" id="GO:0005743">
    <property type="term" value="C:mitochondrial inner membrane"/>
    <property type="evidence" value="ECO:0007669"/>
    <property type="project" value="UniProtKB-SubCell"/>
</dbReference>
<dbReference type="InterPro" id="IPR009947">
    <property type="entry name" value="NDUA7"/>
</dbReference>
<evidence type="ECO:0000256" key="2">
    <source>
        <dbReference type="ARBA" id="ARBA00004443"/>
    </source>
</evidence>
<evidence type="ECO:0000313" key="18">
    <source>
        <dbReference type="RefSeq" id="XP_047738212.1"/>
    </source>
</evidence>
<dbReference type="KEGG" id="hazt:108674347"/>
<comment type="subunit">
    <text evidence="4">Complex I is composed of 45 different subunits.</text>
</comment>
<name>A0A8B7NVK8_HYAAZ</name>
<dbReference type="RefSeq" id="XP_018017781.1">
    <property type="nucleotide sequence ID" value="XM_018162292.2"/>
</dbReference>
<sequence>MRGPIRVPTKDVSPFLKKMRAVLLGRDPVLNNRWPVQQSAHDQPPPNLPAGCSHKLHSNYYYTRDGRRLVNPDEVVAINTTQSSVTKLLGEEVPQIQEGEVKSVTVTQKKPKIPGVPYNPPYTLNV</sequence>
<keyword evidence="11" id="KW-0496">Mitochondrion</keyword>
<keyword evidence="12" id="KW-0472">Membrane</keyword>
<comment type="similarity">
    <text evidence="3">Belongs to the complex I NDUFA7 subunit family.</text>
</comment>
<keyword evidence="15" id="KW-1185">Reference proteome</keyword>
<keyword evidence="9" id="KW-0249">Electron transport</keyword>
<dbReference type="Pfam" id="PF07347">
    <property type="entry name" value="CI-B14_5a"/>
    <property type="match status" value="1"/>
</dbReference>
<evidence type="ECO:0000256" key="6">
    <source>
        <dbReference type="ARBA" id="ARBA00022448"/>
    </source>
</evidence>
<evidence type="ECO:0000256" key="14">
    <source>
        <dbReference type="ARBA" id="ARBA00033401"/>
    </source>
</evidence>
<evidence type="ECO:0000313" key="17">
    <source>
        <dbReference type="RefSeq" id="XP_018017788.1"/>
    </source>
</evidence>
<organism evidence="15 17">
    <name type="scientific">Hyalella azteca</name>
    <name type="common">Amphipod</name>
    <dbReference type="NCBI Taxonomy" id="294128"/>
    <lineage>
        <taxon>Eukaryota</taxon>
        <taxon>Metazoa</taxon>
        <taxon>Ecdysozoa</taxon>
        <taxon>Arthropoda</taxon>
        <taxon>Crustacea</taxon>
        <taxon>Multicrustacea</taxon>
        <taxon>Malacostraca</taxon>
        <taxon>Eumalacostraca</taxon>
        <taxon>Peracarida</taxon>
        <taxon>Amphipoda</taxon>
        <taxon>Senticaudata</taxon>
        <taxon>Talitrida</taxon>
        <taxon>Talitroidea</taxon>
        <taxon>Hyalellidae</taxon>
        <taxon>Hyalella</taxon>
    </lineage>
</organism>
<comment type="subcellular location">
    <subcellularLocation>
        <location evidence="2">Mitochondrion inner membrane</location>
        <topology evidence="2">Peripheral membrane protein</topology>
        <orientation evidence="2">Matrix side</orientation>
    </subcellularLocation>
</comment>
<dbReference type="PANTHER" id="PTHR12485:SF1">
    <property type="entry name" value="NADH DEHYDROGENASE [UBIQUINONE] 1 ALPHA SUBCOMPLEX SUBUNIT 7"/>
    <property type="match status" value="1"/>
</dbReference>
<accession>A0A8B7NVK8</accession>
<evidence type="ECO:0000256" key="8">
    <source>
        <dbReference type="ARBA" id="ARBA00022792"/>
    </source>
</evidence>
<keyword evidence="10" id="KW-0007">Acetylation</keyword>
<dbReference type="OrthoDB" id="10063829at2759"/>
<protein>
    <recommendedName>
        <fullName evidence="5">NADH dehydrogenase [ubiquinone] 1 alpha subcomplex subunit 7</fullName>
    </recommendedName>
    <alternativeName>
        <fullName evidence="14">Complex I-B14.5a</fullName>
    </alternativeName>
    <alternativeName>
        <fullName evidence="13">NADH-ubiquinone oxidoreductase subunit B14.5a</fullName>
    </alternativeName>
</protein>
<evidence type="ECO:0000256" key="11">
    <source>
        <dbReference type="ARBA" id="ARBA00023128"/>
    </source>
</evidence>
<evidence type="ECO:0000256" key="7">
    <source>
        <dbReference type="ARBA" id="ARBA00022660"/>
    </source>
</evidence>
<evidence type="ECO:0000313" key="15">
    <source>
        <dbReference type="Proteomes" id="UP000694843"/>
    </source>
</evidence>
<dbReference type="PANTHER" id="PTHR12485">
    <property type="entry name" value="NADH-UBIQUINONE OXIDOREDUCTASE SUBUNIT B"/>
    <property type="match status" value="1"/>
</dbReference>
<dbReference type="GeneID" id="108674347"/>
<keyword evidence="6" id="KW-0813">Transport</keyword>
<evidence type="ECO:0000256" key="13">
    <source>
        <dbReference type="ARBA" id="ARBA00030360"/>
    </source>
</evidence>
<evidence type="ECO:0000256" key="9">
    <source>
        <dbReference type="ARBA" id="ARBA00022982"/>
    </source>
</evidence>
<evidence type="ECO:0000256" key="10">
    <source>
        <dbReference type="ARBA" id="ARBA00022990"/>
    </source>
</evidence>
<evidence type="ECO:0000256" key="4">
    <source>
        <dbReference type="ARBA" id="ARBA00011533"/>
    </source>
</evidence>
<proteinExistence type="inferred from homology"/>
<dbReference type="RefSeq" id="XP_018017788.1">
    <property type="nucleotide sequence ID" value="XM_018162299.2"/>
</dbReference>
<comment type="function">
    <text evidence="1">Accessory subunit of the mitochondrial membrane respiratory chain NADH dehydrogenase (Complex I), that is believed not to be involved in catalysis. Complex I functions in the transfer of electrons from NADH to the respiratory chain. The immediate electron acceptor for the enzyme is believed to be ubiquinone.</text>
</comment>
<keyword evidence="7" id="KW-0679">Respiratory chain</keyword>
<reference evidence="16 17" key="1">
    <citation type="submission" date="2025-04" db="UniProtKB">
        <authorList>
            <consortium name="RefSeq"/>
        </authorList>
    </citation>
    <scope>IDENTIFICATION</scope>
    <source>
        <tissue evidence="16 17">Whole organism</tissue>
    </source>
</reference>
<dbReference type="AlphaFoldDB" id="A0A8B7NVK8"/>
<evidence type="ECO:0000256" key="3">
    <source>
        <dbReference type="ARBA" id="ARBA00005482"/>
    </source>
</evidence>